<evidence type="ECO:0000259" key="6">
    <source>
        <dbReference type="Pfam" id="PF00389"/>
    </source>
</evidence>
<dbReference type="Pfam" id="PF00389">
    <property type="entry name" value="2-Hacid_dh"/>
    <property type="match status" value="1"/>
</dbReference>
<evidence type="ECO:0000313" key="8">
    <source>
        <dbReference type="EMBL" id="AFC85379.1"/>
    </source>
</evidence>
<dbReference type="PROSITE" id="PS00065">
    <property type="entry name" value="D_2_HYDROXYACID_DH_1"/>
    <property type="match status" value="1"/>
</dbReference>
<dbReference type="KEGG" id="fau:Fraau_0910"/>
<dbReference type="eggNOG" id="COG1052">
    <property type="taxonomic scope" value="Bacteria"/>
</dbReference>
<keyword evidence="9" id="KW-1185">Reference proteome</keyword>
<dbReference type="EMBL" id="CP003350">
    <property type="protein sequence ID" value="AFC85379.1"/>
    <property type="molecule type" value="Genomic_DNA"/>
</dbReference>
<dbReference type="RefSeq" id="WP_014402385.1">
    <property type="nucleotide sequence ID" value="NC_017033.1"/>
</dbReference>
<dbReference type="InterPro" id="IPR050223">
    <property type="entry name" value="D-isomer_2-hydroxyacid_DH"/>
</dbReference>
<evidence type="ECO:0000313" key="9">
    <source>
        <dbReference type="Proteomes" id="UP000005234"/>
    </source>
</evidence>
<dbReference type="AlphaFoldDB" id="H8L1L9"/>
<feature type="region of interest" description="Disordered" evidence="5">
    <location>
        <begin position="316"/>
        <end position="335"/>
    </location>
</feature>
<keyword evidence="2 4" id="KW-0560">Oxidoreductase</keyword>
<dbReference type="HOGENOM" id="CLU_019796_1_2_6"/>
<evidence type="ECO:0000256" key="4">
    <source>
        <dbReference type="RuleBase" id="RU003719"/>
    </source>
</evidence>
<evidence type="ECO:0000256" key="2">
    <source>
        <dbReference type="ARBA" id="ARBA00023002"/>
    </source>
</evidence>
<dbReference type="InterPro" id="IPR006140">
    <property type="entry name" value="D-isomer_DH_NAD-bd"/>
</dbReference>
<dbReference type="CDD" id="cd05301">
    <property type="entry name" value="GDH"/>
    <property type="match status" value="1"/>
</dbReference>
<dbReference type="SUPFAM" id="SSF52283">
    <property type="entry name" value="Formate/glycerate dehydrogenase catalytic domain-like"/>
    <property type="match status" value="1"/>
</dbReference>
<dbReference type="GO" id="GO:0051287">
    <property type="term" value="F:NAD binding"/>
    <property type="evidence" value="ECO:0007669"/>
    <property type="project" value="InterPro"/>
</dbReference>
<feature type="domain" description="D-isomer specific 2-hydroxyacid dehydrogenase catalytic" evidence="6">
    <location>
        <begin position="15"/>
        <end position="311"/>
    </location>
</feature>
<dbReference type="Gene3D" id="3.40.50.720">
    <property type="entry name" value="NAD(P)-binding Rossmann-like Domain"/>
    <property type="match status" value="2"/>
</dbReference>
<dbReference type="PANTHER" id="PTHR10996:SF283">
    <property type="entry name" value="GLYOXYLATE_HYDROXYPYRUVATE REDUCTASE B"/>
    <property type="match status" value="1"/>
</dbReference>
<dbReference type="InterPro" id="IPR036291">
    <property type="entry name" value="NAD(P)-bd_dom_sf"/>
</dbReference>
<keyword evidence="3" id="KW-0520">NAD</keyword>
<sequence>MSQKPKLWISRALFPEWIDPVREWADVDAAAEERAYSPEELKRKLAGVDAAMVGLSDRIGADEVAGNTRLKVIANLGVGYNNLDIPALTAAGIVASNTPEVLNESVADYAWALMLAAARRVAESDRFVRRGGWKGSAFTAWLGPDVHGKTLGILGMGRIGRAIARRAAGFSMNVVYHNRSRLKPELEQEVAARYVDKQELMRASDFLILIVPLTPESHHAIGGAELALMKPEAILVNVARGGIVDELALVEALHAKRLAGAALDVFEGEPKVRDELLAFDNVVLSPHIASASAETRRAMALLAIENVKAVLGLGEHAGHPPTALNPEALGHRRAD</sequence>
<evidence type="ECO:0000256" key="3">
    <source>
        <dbReference type="ARBA" id="ARBA00023027"/>
    </source>
</evidence>
<accession>H8L1L9</accession>
<dbReference type="InterPro" id="IPR029752">
    <property type="entry name" value="D-isomer_DH_CS1"/>
</dbReference>
<dbReference type="SUPFAM" id="SSF51735">
    <property type="entry name" value="NAD(P)-binding Rossmann-fold domains"/>
    <property type="match status" value="1"/>
</dbReference>
<dbReference type="Proteomes" id="UP000005234">
    <property type="component" value="Chromosome"/>
</dbReference>
<dbReference type="InterPro" id="IPR006139">
    <property type="entry name" value="D-isomer_2_OHA_DH_cat_dom"/>
</dbReference>
<dbReference type="Pfam" id="PF02826">
    <property type="entry name" value="2-Hacid_dh_C"/>
    <property type="match status" value="1"/>
</dbReference>
<evidence type="ECO:0000256" key="5">
    <source>
        <dbReference type="SAM" id="MobiDB-lite"/>
    </source>
</evidence>
<gene>
    <name evidence="8" type="ordered locus">Fraau_0910</name>
</gene>
<dbReference type="GO" id="GO:0016618">
    <property type="term" value="F:hydroxypyruvate reductase [NAD(P)H] activity"/>
    <property type="evidence" value="ECO:0007669"/>
    <property type="project" value="TreeGrafter"/>
</dbReference>
<evidence type="ECO:0000259" key="7">
    <source>
        <dbReference type="Pfam" id="PF02826"/>
    </source>
</evidence>
<dbReference type="GO" id="GO:0030267">
    <property type="term" value="F:glyoxylate reductase (NADPH) activity"/>
    <property type="evidence" value="ECO:0007669"/>
    <property type="project" value="TreeGrafter"/>
</dbReference>
<comment type="similarity">
    <text evidence="1 4">Belongs to the D-isomer specific 2-hydroxyacid dehydrogenase family.</text>
</comment>
<dbReference type="PANTHER" id="PTHR10996">
    <property type="entry name" value="2-HYDROXYACID DEHYDROGENASE-RELATED"/>
    <property type="match status" value="1"/>
</dbReference>
<proteinExistence type="inferred from homology"/>
<evidence type="ECO:0000256" key="1">
    <source>
        <dbReference type="ARBA" id="ARBA00005854"/>
    </source>
</evidence>
<dbReference type="STRING" id="767434.Fraau_0910"/>
<dbReference type="GO" id="GO:0005829">
    <property type="term" value="C:cytosol"/>
    <property type="evidence" value="ECO:0007669"/>
    <property type="project" value="TreeGrafter"/>
</dbReference>
<dbReference type="FunFam" id="3.40.50.720:FF:000203">
    <property type="entry name" value="D-3-phosphoglycerate dehydrogenase (SerA)"/>
    <property type="match status" value="1"/>
</dbReference>
<protein>
    <submittedName>
        <fullName evidence="8">Lactate dehydrogenase-like oxidoreductase</fullName>
    </submittedName>
</protein>
<reference evidence="8" key="1">
    <citation type="submission" date="2012-02" db="EMBL/GenBank/DDBJ databases">
        <title>The complete genome of Frateuria aurantia DSM 6220.</title>
        <authorList>
            <consortium name="US DOE Joint Genome Institute (JGI-PGF)"/>
            <person name="Lucas S."/>
            <person name="Copeland A."/>
            <person name="Lapidus A."/>
            <person name="Glavina del Rio T."/>
            <person name="Dalin E."/>
            <person name="Tice H."/>
            <person name="Bruce D."/>
            <person name="Goodwin L."/>
            <person name="Pitluck S."/>
            <person name="Peters L."/>
            <person name="Ovchinnikova G."/>
            <person name="Teshima H."/>
            <person name="Kyrpides N."/>
            <person name="Mavromatis K."/>
            <person name="Ivanova N."/>
            <person name="Brettin T."/>
            <person name="Detter J.C."/>
            <person name="Han C."/>
            <person name="Larimer F."/>
            <person name="Land M."/>
            <person name="Hauser L."/>
            <person name="Markowitz V."/>
            <person name="Cheng J.-F."/>
            <person name="Hugenholtz P."/>
            <person name="Woyke T."/>
            <person name="Wu D."/>
            <person name="Brambilla E."/>
            <person name="Klenk H.-P."/>
            <person name="Eisen J.A."/>
        </authorList>
    </citation>
    <scope>NUCLEOTIDE SEQUENCE</scope>
    <source>
        <strain evidence="8">DSM 6220</strain>
    </source>
</reference>
<dbReference type="OrthoDB" id="9805416at2"/>
<feature type="domain" description="D-isomer specific 2-hydroxyacid dehydrogenase NAD-binding" evidence="7">
    <location>
        <begin position="112"/>
        <end position="289"/>
    </location>
</feature>
<name>H8L1L9_FRAAD</name>
<organism evidence="8 9">
    <name type="scientific">Frateuria aurantia (strain ATCC 33424 / DSM 6220 / KCTC 2777 / LMG 1558 / NBRC 3245 / NCIMB 13370)</name>
    <name type="common">Acetobacter aurantius</name>
    <dbReference type="NCBI Taxonomy" id="767434"/>
    <lineage>
        <taxon>Bacteria</taxon>
        <taxon>Pseudomonadati</taxon>
        <taxon>Pseudomonadota</taxon>
        <taxon>Gammaproteobacteria</taxon>
        <taxon>Lysobacterales</taxon>
        <taxon>Rhodanobacteraceae</taxon>
        <taxon>Frateuria</taxon>
    </lineage>
</organism>